<dbReference type="Pfam" id="PF01863">
    <property type="entry name" value="YgjP-like"/>
    <property type="match status" value="1"/>
</dbReference>
<reference evidence="2" key="1">
    <citation type="submission" date="2016-10" db="EMBL/GenBank/DDBJ databases">
        <authorList>
            <person name="Varghese N."/>
            <person name="Submissions S."/>
        </authorList>
    </citation>
    <scope>NUCLEOTIDE SEQUENCE [LARGE SCALE GENOMIC DNA]</scope>
    <source>
        <strain evidence="2">DSM 22082</strain>
    </source>
</reference>
<dbReference type="Proteomes" id="UP000199700">
    <property type="component" value="Chromosome"/>
</dbReference>
<sequence>MNVCRISYDGPVATQQRWTEEDVLRAITRGEIEVRRSARRKKTISVSKEVDTYVLSTPVRYSVETNIRSLTDLFNRLAARDHSSAADLVDLAHEMSRLYFDGRLRPQSIRWVTNQNISRWASTTTSSGDIRVSHRLQTVPRWVLETVIVHELAHLQIGPHSKEFHELADRHPRQADAKIYLEGFSAGEQFNRGGGR</sequence>
<name>A0A1H1L4S8_BRESA</name>
<proteinExistence type="predicted"/>
<dbReference type="EMBL" id="LT629739">
    <property type="protein sequence ID" value="SDR69397.1"/>
    <property type="molecule type" value="Genomic_DNA"/>
</dbReference>
<dbReference type="AlphaFoldDB" id="A0A1H1L4S8"/>
<organism evidence="2 3">
    <name type="scientific">Brevibacterium sandarakinum</name>
    <dbReference type="NCBI Taxonomy" id="629680"/>
    <lineage>
        <taxon>Bacteria</taxon>
        <taxon>Bacillati</taxon>
        <taxon>Actinomycetota</taxon>
        <taxon>Actinomycetes</taxon>
        <taxon>Micrococcales</taxon>
        <taxon>Brevibacteriaceae</taxon>
        <taxon>Brevibacterium</taxon>
    </lineage>
</organism>
<dbReference type="InterPro" id="IPR053136">
    <property type="entry name" value="UTP_pyrophosphatase-like"/>
</dbReference>
<protein>
    <recommendedName>
        <fullName evidence="1">YgjP-like metallopeptidase domain-containing protein</fullName>
    </recommendedName>
</protein>
<dbReference type="InterPro" id="IPR002725">
    <property type="entry name" value="YgjP-like_metallopeptidase"/>
</dbReference>
<feature type="domain" description="YgjP-like metallopeptidase" evidence="1">
    <location>
        <begin position="111"/>
        <end position="171"/>
    </location>
</feature>
<evidence type="ECO:0000313" key="3">
    <source>
        <dbReference type="Proteomes" id="UP000199700"/>
    </source>
</evidence>
<dbReference type="STRING" id="629680.SAMN04489751_0100"/>
<dbReference type="CDD" id="cd07344">
    <property type="entry name" value="M48_yhfN_like"/>
    <property type="match status" value="1"/>
</dbReference>
<dbReference type="PANTHER" id="PTHR30399:SF1">
    <property type="entry name" value="UTP PYROPHOSPHATASE"/>
    <property type="match status" value="1"/>
</dbReference>
<accession>A0A1H1L4S8</accession>
<evidence type="ECO:0000313" key="2">
    <source>
        <dbReference type="EMBL" id="SDR69397.1"/>
    </source>
</evidence>
<gene>
    <name evidence="2" type="ORF">SAMN04489751_0100</name>
</gene>
<dbReference type="PANTHER" id="PTHR30399">
    <property type="entry name" value="UNCHARACTERIZED PROTEIN YGJP"/>
    <property type="match status" value="1"/>
</dbReference>
<evidence type="ECO:0000259" key="1">
    <source>
        <dbReference type="Pfam" id="PF01863"/>
    </source>
</evidence>
<dbReference type="Gene3D" id="3.30.2010.10">
    <property type="entry name" value="Metalloproteases ('zincins'), catalytic domain"/>
    <property type="match status" value="1"/>
</dbReference>
<keyword evidence="3" id="KW-1185">Reference proteome</keyword>